<keyword evidence="2" id="KW-1185">Reference proteome</keyword>
<sequence length="98" mass="10821">MQSIPNTNPALVILAVECTTNDYTIVTTEMPVVGWLVDEETLRAPDAIPVTVARVPLRWAILDKTTGHAYGAKTNWREREDAIEELADLARMDARSAA</sequence>
<protein>
    <submittedName>
        <fullName evidence="1">Uncharacterized protein</fullName>
    </submittedName>
</protein>
<dbReference type="STRING" id="1058.SAMN05421783_1362"/>
<gene>
    <name evidence="1" type="ORF">SAMN05421783_1362</name>
</gene>
<evidence type="ECO:0000313" key="1">
    <source>
        <dbReference type="EMBL" id="SDX55499.1"/>
    </source>
</evidence>
<dbReference type="AlphaFoldDB" id="A0A1H3CPZ5"/>
<evidence type="ECO:0000313" key="2">
    <source>
        <dbReference type="Proteomes" id="UP000198816"/>
    </source>
</evidence>
<reference evidence="2" key="1">
    <citation type="submission" date="2016-10" db="EMBL/GenBank/DDBJ databases">
        <authorList>
            <person name="Varghese N."/>
            <person name="Submissions S."/>
        </authorList>
    </citation>
    <scope>NUCLEOTIDE SEQUENCE [LARGE SCALE GENOMIC DNA]</scope>
    <source>
        <strain evidence="2">DSM 217</strain>
    </source>
</reference>
<accession>A0A1H3CPZ5</accession>
<organism evidence="1 2">
    <name type="scientific">Thiocapsa roseopersicina</name>
    <dbReference type="NCBI Taxonomy" id="1058"/>
    <lineage>
        <taxon>Bacteria</taxon>
        <taxon>Pseudomonadati</taxon>
        <taxon>Pseudomonadota</taxon>
        <taxon>Gammaproteobacteria</taxon>
        <taxon>Chromatiales</taxon>
        <taxon>Chromatiaceae</taxon>
        <taxon>Thiocapsa</taxon>
    </lineage>
</organism>
<proteinExistence type="predicted"/>
<dbReference type="EMBL" id="FNNZ01000036">
    <property type="protein sequence ID" value="SDX55499.1"/>
    <property type="molecule type" value="Genomic_DNA"/>
</dbReference>
<dbReference type="Proteomes" id="UP000198816">
    <property type="component" value="Unassembled WGS sequence"/>
</dbReference>
<dbReference type="OrthoDB" id="9890240at2"/>
<dbReference type="RefSeq" id="WP_093037794.1">
    <property type="nucleotide sequence ID" value="NZ_FNNZ01000036.1"/>
</dbReference>
<name>A0A1H3CPZ5_THIRO</name>